<dbReference type="GeneID" id="93311904"/>
<gene>
    <name evidence="7" type="ordered locus">EAE_18590</name>
</gene>
<dbReference type="PROSITE" id="PS00666">
    <property type="entry name" value="DHDPS_2"/>
    <property type="match status" value="1"/>
</dbReference>
<dbReference type="eggNOG" id="COG0329">
    <property type="taxonomic scope" value="Bacteria"/>
</dbReference>
<dbReference type="InterPro" id="IPR020625">
    <property type="entry name" value="Schiff_base-form_aldolases_AS"/>
</dbReference>
<keyword evidence="3" id="KW-0704">Schiff base</keyword>
<evidence type="ECO:0000256" key="2">
    <source>
        <dbReference type="ARBA" id="ARBA00023239"/>
    </source>
</evidence>
<dbReference type="AlphaFoldDB" id="A0A0H3FSG9"/>
<dbReference type="PIRSF" id="PIRSF001365">
    <property type="entry name" value="DHDPS"/>
    <property type="match status" value="1"/>
</dbReference>
<proteinExistence type="inferred from homology"/>
<dbReference type="PATRIC" id="fig|1028307.3.peg.3715"/>
<evidence type="ECO:0000256" key="6">
    <source>
        <dbReference type="PIRSR" id="PIRSR001365-2"/>
    </source>
</evidence>
<protein>
    <submittedName>
        <fullName evidence="7">Dihydrodipicolinate synthetase</fullName>
    </submittedName>
</protein>
<dbReference type="KEGG" id="eae:EAE_18590"/>
<feature type="active site" description="Proton donor/acceptor" evidence="5">
    <location>
        <position position="135"/>
    </location>
</feature>
<evidence type="ECO:0000256" key="3">
    <source>
        <dbReference type="ARBA" id="ARBA00023270"/>
    </source>
</evidence>
<dbReference type="SMART" id="SM01130">
    <property type="entry name" value="DHDPS"/>
    <property type="match status" value="1"/>
</dbReference>
<dbReference type="PANTHER" id="PTHR12128:SF66">
    <property type="entry name" value="4-HYDROXY-2-OXOGLUTARATE ALDOLASE, MITOCHONDRIAL"/>
    <property type="match status" value="1"/>
</dbReference>
<sequence>MHHSIRGVLTAIVTPFTASGELNLTALRQQVERQLAAGNGIFCGGTNGEFFVLNEAEKIAVAETCVEAVAGRAPVVAHIGEVSTRETIRLGQQIAKSGVDAVSVITPWFVPLKQDELVSHYTAIADALSVPVFLYNIPARTGNTIEPQTARQLAAHGNIIGIKDSAGSYESLKGFLDAVKDIDGFNVLNGPDSLIHQGFVDGCSACISGLANVAPREINAIWSTFQAGDIEASRLAQENVTGLRTDLYKVAFSPAAVKKALQLMGHEVGDSRYAVQFSASQLQQIRGIIAQYLN</sequence>
<dbReference type="EMBL" id="CP002824">
    <property type="protein sequence ID" value="AEG98625.1"/>
    <property type="molecule type" value="Genomic_DNA"/>
</dbReference>
<keyword evidence="2 4" id="KW-0456">Lyase</keyword>
<keyword evidence="8" id="KW-1185">Reference proteome</keyword>
<comment type="similarity">
    <text evidence="1 4">Belongs to the DapA family.</text>
</comment>
<dbReference type="Gene3D" id="3.20.20.70">
    <property type="entry name" value="Aldolase class I"/>
    <property type="match status" value="1"/>
</dbReference>
<evidence type="ECO:0000256" key="5">
    <source>
        <dbReference type="PIRSR" id="PIRSR001365-1"/>
    </source>
</evidence>
<dbReference type="GO" id="GO:0008840">
    <property type="term" value="F:4-hydroxy-tetrahydrodipicolinate synthase activity"/>
    <property type="evidence" value="ECO:0007669"/>
    <property type="project" value="TreeGrafter"/>
</dbReference>
<dbReference type="InterPro" id="IPR013785">
    <property type="entry name" value="Aldolase_TIM"/>
</dbReference>
<feature type="active site" description="Schiff-base intermediate with substrate" evidence="5">
    <location>
        <position position="163"/>
    </location>
</feature>
<name>A0A0H3FSG9_KLEAK</name>
<evidence type="ECO:0000256" key="4">
    <source>
        <dbReference type="PIRNR" id="PIRNR001365"/>
    </source>
</evidence>
<organism evidence="7 8">
    <name type="scientific">Klebsiella aerogenes (strain ATCC 13048 / DSM 30053 / CCUG 1429 / JCM 1235 / KCTC 2190 / NBRC 13534 / NCIMB 10102 / NCTC 10006 / CDC 819-56)</name>
    <name type="common">Enterobacter aerogenes</name>
    <dbReference type="NCBI Taxonomy" id="1028307"/>
    <lineage>
        <taxon>Bacteria</taxon>
        <taxon>Pseudomonadati</taxon>
        <taxon>Pseudomonadota</taxon>
        <taxon>Gammaproteobacteria</taxon>
        <taxon>Enterobacterales</taxon>
        <taxon>Enterobacteriaceae</taxon>
        <taxon>Klebsiella/Raoultella group</taxon>
        <taxon>Klebsiella</taxon>
    </lineage>
</organism>
<dbReference type="InterPro" id="IPR002220">
    <property type="entry name" value="DapA-like"/>
</dbReference>
<dbReference type="PRINTS" id="PR00146">
    <property type="entry name" value="DHPICSNTHASE"/>
</dbReference>
<dbReference type="OrthoDB" id="9782828at2"/>
<reference evidence="7 8" key="1">
    <citation type="journal article" date="2012" name="J. Bacteriol.">
        <title>Complete genome sequence of Enterobacter aerogenes KCTC 2190.</title>
        <authorList>
            <person name="Shin S.H."/>
            <person name="Kim S."/>
            <person name="Kim J.Y."/>
            <person name="Lee S."/>
            <person name="Um Y."/>
            <person name="Oh M.K."/>
            <person name="Kim Y.R."/>
            <person name="Lee J."/>
            <person name="Yang K.S."/>
        </authorList>
    </citation>
    <scope>NUCLEOTIDE SEQUENCE [LARGE SCALE GENOMIC DNA]</scope>
    <source>
        <strain evidence="7 8">KCTC 2190</strain>
    </source>
</reference>
<dbReference type="SUPFAM" id="SSF51569">
    <property type="entry name" value="Aldolase"/>
    <property type="match status" value="1"/>
</dbReference>
<dbReference type="GO" id="GO:0044281">
    <property type="term" value="P:small molecule metabolic process"/>
    <property type="evidence" value="ECO:0007669"/>
    <property type="project" value="UniProtKB-ARBA"/>
</dbReference>
<dbReference type="Proteomes" id="UP000008881">
    <property type="component" value="Chromosome"/>
</dbReference>
<accession>A0A0H3FSG9</accession>
<dbReference type="HOGENOM" id="CLU_049343_5_1_6"/>
<feature type="binding site" evidence="6">
    <location>
        <position position="207"/>
    </location>
    <ligand>
        <name>pyruvate</name>
        <dbReference type="ChEBI" id="CHEBI:15361"/>
    </ligand>
</feature>
<evidence type="ECO:0000313" key="7">
    <source>
        <dbReference type="EMBL" id="AEG98625.1"/>
    </source>
</evidence>
<dbReference type="RefSeq" id="WP_015705319.1">
    <property type="nucleotide sequence ID" value="NC_015663.1"/>
</dbReference>
<evidence type="ECO:0000313" key="8">
    <source>
        <dbReference type="Proteomes" id="UP000008881"/>
    </source>
</evidence>
<dbReference type="CDD" id="cd00408">
    <property type="entry name" value="DHDPS-like"/>
    <property type="match status" value="1"/>
</dbReference>
<evidence type="ECO:0000256" key="1">
    <source>
        <dbReference type="ARBA" id="ARBA00007592"/>
    </source>
</evidence>
<dbReference type="Pfam" id="PF00701">
    <property type="entry name" value="DHDPS"/>
    <property type="match status" value="1"/>
</dbReference>
<dbReference type="PANTHER" id="PTHR12128">
    <property type="entry name" value="DIHYDRODIPICOLINATE SYNTHASE"/>
    <property type="match status" value="1"/>
</dbReference>